<comment type="caution">
    <text evidence="1">The sequence shown here is derived from an EMBL/GenBank/DDBJ whole genome shotgun (WGS) entry which is preliminary data.</text>
</comment>
<protein>
    <submittedName>
        <fullName evidence="1">Uncharacterized protein</fullName>
    </submittedName>
</protein>
<proteinExistence type="predicted"/>
<evidence type="ECO:0000313" key="1">
    <source>
        <dbReference type="EMBL" id="KAF2571548.1"/>
    </source>
</evidence>
<sequence length="175" mass="19635">MVCRLDSLSPLLEIEFLSISLSLFLSYRKKKTFRDFRDRIESESVFFFFGFRRSLLSDGSPPVYSGPLDVYSWLLTLASHLFLRCTAGFCLRHPRLFSGDWTAGFRFCLDLFSDVVGGSSSRFLGSSRSTLLVLEIAVPFEQFLLRIGFADGRAPSCFLSGTGGRASMGVLTRVH</sequence>
<gene>
    <name evidence="1" type="ORF">F2Q70_00005643</name>
</gene>
<dbReference type="EMBL" id="QGKY02001015">
    <property type="protein sequence ID" value="KAF2571548.1"/>
    <property type="molecule type" value="Genomic_DNA"/>
</dbReference>
<accession>A0A8S9INV0</accession>
<dbReference type="AlphaFoldDB" id="A0A8S9INV0"/>
<reference evidence="1" key="1">
    <citation type="submission" date="2019-12" db="EMBL/GenBank/DDBJ databases">
        <title>Genome sequencing and annotation of Brassica cretica.</title>
        <authorList>
            <person name="Studholme D.J."/>
            <person name="Sarris P.F."/>
        </authorList>
    </citation>
    <scope>NUCLEOTIDE SEQUENCE</scope>
    <source>
        <strain evidence="1">PFS-102/07</strain>
        <tissue evidence="1">Leaf</tissue>
    </source>
</reference>
<organism evidence="1">
    <name type="scientific">Brassica cretica</name>
    <name type="common">Mustard</name>
    <dbReference type="NCBI Taxonomy" id="69181"/>
    <lineage>
        <taxon>Eukaryota</taxon>
        <taxon>Viridiplantae</taxon>
        <taxon>Streptophyta</taxon>
        <taxon>Embryophyta</taxon>
        <taxon>Tracheophyta</taxon>
        <taxon>Spermatophyta</taxon>
        <taxon>Magnoliopsida</taxon>
        <taxon>eudicotyledons</taxon>
        <taxon>Gunneridae</taxon>
        <taxon>Pentapetalae</taxon>
        <taxon>rosids</taxon>
        <taxon>malvids</taxon>
        <taxon>Brassicales</taxon>
        <taxon>Brassicaceae</taxon>
        <taxon>Brassiceae</taxon>
        <taxon>Brassica</taxon>
    </lineage>
</organism>
<name>A0A8S9INV0_BRACR</name>